<protein>
    <submittedName>
        <fullName evidence="1">Uncharacterized protein</fullName>
    </submittedName>
</protein>
<comment type="caution">
    <text evidence="1">The sequence shown here is derived from an EMBL/GenBank/DDBJ whole genome shotgun (WGS) entry which is preliminary data.</text>
</comment>
<evidence type="ECO:0000313" key="2">
    <source>
        <dbReference type="Proteomes" id="UP000794436"/>
    </source>
</evidence>
<reference evidence="1" key="1">
    <citation type="submission" date="2019-03" db="EMBL/GenBank/DDBJ databases">
        <title>Long read genome sequence of the mycoparasitic Pythium oligandrum ATCC 38472 isolated from sugarbeet rhizosphere.</title>
        <authorList>
            <person name="Gaulin E."/>
        </authorList>
    </citation>
    <scope>NUCLEOTIDE SEQUENCE</scope>
    <source>
        <strain evidence="1">ATCC 38472_TT</strain>
    </source>
</reference>
<proteinExistence type="predicted"/>
<evidence type="ECO:0000313" key="1">
    <source>
        <dbReference type="EMBL" id="TMW68297.1"/>
    </source>
</evidence>
<accession>A0A8K1FQT6</accession>
<keyword evidence="2" id="KW-1185">Reference proteome</keyword>
<gene>
    <name evidence="1" type="ORF">Poli38472_005765</name>
</gene>
<dbReference type="EMBL" id="SPLM01000002">
    <property type="protein sequence ID" value="TMW68297.1"/>
    <property type="molecule type" value="Genomic_DNA"/>
</dbReference>
<sequence>MVTNGVLVSSTATFEPVLLQDQDNPTQSAKLRLTATIYYQTTVVTNSGNVLLVPKGALKFSAEITKWKFQGDDHVLALGMSITGRLAPNATETMGSMLPYPTMSRMIGNDDINVVMLGAGMVMDVPFGVTLDGTDTKLGVDLPSTSNEIVWTFNKFNTKATYDPVLRYEDPLTTVSFTSAKGTDDKPLIPTAVKFMKNTAAIQFFHYSNRELEP</sequence>
<dbReference type="AlphaFoldDB" id="A0A8K1FQT6"/>
<name>A0A8K1FQT6_PYTOL</name>
<dbReference type="Proteomes" id="UP000794436">
    <property type="component" value="Unassembled WGS sequence"/>
</dbReference>
<organism evidence="1 2">
    <name type="scientific">Pythium oligandrum</name>
    <name type="common">Mycoparasitic fungus</name>
    <dbReference type="NCBI Taxonomy" id="41045"/>
    <lineage>
        <taxon>Eukaryota</taxon>
        <taxon>Sar</taxon>
        <taxon>Stramenopiles</taxon>
        <taxon>Oomycota</taxon>
        <taxon>Peronosporomycetes</taxon>
        <taxon>Pythiales</taxon>
        <taxon>Pythiaceae</taxon>
        <taxon>Pythium</taxon>
    </lineage>
</organism>